<keyword evidence="6" id="KW-0597">Phosphoprotein</keyword>
<dbReference type="PANTHER" id="PTHR13034">
    <property type="entry name" value="DYNACTIN P62 SUBUNIT"/>
    <property type="match status" value="1"/>
</dbReference>
<evidence type="ECO:0000256" key="6">
    <source>
        <dbReference type="ARBA" id="ARBA00022553"/>
    </source>
</evidence>
<name>A0A9P6IKK2_9FUNG</name>
<feature type="non-terminal residue" evidence="15">
    <location>
        <position position="1"/>
    </location>
</feature>
<comment type="subcellular location">
    <subcellularLocation>
        <location evidence="1">Cytoplasm</location>
        <location evidence="1">Cytoskeleton</location>
        <location evidence="1">Microtubule organizing center</location>
        <location evidence="1">Centrosome</location>
    </subcellularLocation>
    <subcellularLocation>
        <location evidence="2">Cytoplasm</location>
        <location evidence="2">Cytoskeleton</location>
        <location evidence="2">Stress fiber</location>
    </subcellularLocation>
    <subcellularLocation>
        <location evidence="3">Cytoplasm</location>
        <location evidence="3">Myofibril</location>
    </subcellularLocation>
</comment>
<dbReference type="Pfam" id="PF05502">
    <property type="entry name" value="Dynactin_p62"/>
    <property type="match status" value="1"/>
</dbReference>
<keyword evidence="8" id="KW-0007">Acetylation</keyword>
<reference evidence="15" key="1">
    <citation type="journal article" date="2020" name="Fungal Divers.">
        <title>Resolving the Mortierellaceae phylogeny through synthesis of multi-gene phylogenetics and phylogenomics.</title>
        <authorList>
            <person name="Vandepol N."/>
            <person name="Liber J."/>
            <person name="Desiro A."/>
            <person name="Na H."/>
            <person name="Kennedy M."/>
            <person name="Barry K."/>
            <person name="Grigoriev I.V."/>
            <person name="Miller A.N."/>
            <person name="O'Donnell K."/>
            <person name="Stajich J.E."/>
            <person name="Bonito G."/>
        </authorList>
    </citation>
    <scope>NUCLEOTIDE SEQUENCE</scope>
    <source>
        <strain evidence="15">MES-2147</strain>
    </source>
</reference>
<evidence type="ECO:0000256" key="13">
    <source>
        <dbReference type="ARBA" id="ARBA00093507"/>
    </source>
</evidence>
<dbReference type="GO" id="GO:0005869">
    <property type="term" value="C:dynactin complex"/>
    <property type="evidence" value="ECO:0007669"/>
    <property type="project" value="InterPro"/>
</dbReference>
<keyword evidence="16" id="KW-1185">Reference proteome</keyword>
<evidence type="ECO:0000313" key="16">
    <source>
        <dbReference type="Proteomes" id="UP000749646"/>
    </source>
</evidence>
<evidence type="ECO:0000256" key="3">
    <source>
        <dbReference type="ARBA" id="ARBA00004657"/>
    </source>
</evidence>
<comment type="caution">
    <text evidence="15">The sequence shown here is derived from an EMBL/GenBank/DDBJ whole genome shotgun (WGS) entry which is preliminary data.</text>
</comment>
<protein>
    <recommendedName>
        <fullName evidence="12">Dynactin subunit 4</fullName>
    </recommendedName>
</protein>
<evidence type="ECO:0000256" key="14">
    <source>
        <dbReference type="SAM" id="MobiDB-lite"/>
    </source>
</evidence>
<evidence type="ECO:0000256" key="8">
    <source>
        <dbReference type="ARBA" id="ARBA00022990"/>
    </source>
</evidence>
<evidence type="ECO:0000256" key="1">
    <source>
        <dbReference type="ARBA" id="ARBA00004300"/>
    </source>
</evidence>
<accession>A0A9P6IKK2</accession>
<keyword evidence="5" id="KW-1017">Isopeptide bond</keyword>
<proteinExistence type="inferred from homology"/>
<dbReference type="AlphaFoldDB" id="A0A9P6IKK2"/>
<dbReference type="Proteomes" id="UP000749646">
    <property type="component" value="Unassembled WGS sequence"/>
</dbReference>
<keyword evidence="7" id="KW-0832">Ubl conjugation</keyword>
<evidence type="ECO:0000256" key="5">
    <source>
        <dbReference type="ARBA" id="ARBA00022499"/>
    </source>
</evidence>
<gene>
    <name evidence="15" type="ORF">BGZ65_000358</name>
</gene>
<keyword evidence="4" id="KW-0963">Cytoplasm</keyword>
<evidence type="ECO:0000313" key="15">
    <source>
        <dbReference type="EMBL" id="KAF9916273.1"/>
    </source>
</evidence>
<comment type="subunit">
    <text evidence="13">Subunit of dynactin, a multiprotein complex part of a tripartite complex with dynein and a adapter, such as BICDL1, BICD2 or HOOK3. The dynactin complex is built around ACTR1A/ACTB filament and consists of an actin-related filament composed of a shoulder domain, a pointed end and a barbed end. Its length is defined by its flexible shoulder domain. The soulder is composed of 2 DCTN1 subunits, 4 DCTN2 and 2 DCTN3. The 4 DCNT2 (via N-terminus) bind the ACTR1A filament and act as molecular rulers to determine the length. The pointed end is important for binding dynein-dynactin cargo adapters. Consists of 4 subunits: ACTR10, DCNT4, DCTN5 and DCTN6. The barbed end is composed of a CAPZA1:CAPZB heterodimers, which binds ACTR1A/ACTB filament and dynactin and stabilizes dynactin. Interacts with ATP7B, but not ATP7A, in a copper-dependent manner. Interacts with ANK2; this interaction is required for localization at costameres. Interacts with N4BP2L1.</text>
</comment>
<evidence type="ECO:0000256" key="11">
    <source>
        <dbReference type="ARBA" id="ARBA00034776"/>
    </source>
</evidence>
<evidence type="ECO:0000256" key="2">
    <source>
        <dbReference type="ARBA" id="ARBA00004529"/>
    </source>
</evidence>
<sequence length="153" mass="17130">MELVPTTTRNHHPSAHAHESVRRSKAMAEFFDSGNNSDTFGSQSLSRLYFCDSCDEIRCSKCTQDEIVCYYCPNCLFDVPTASVKMEKHKCSRNCFECPICQNTLSVVSEDPDAGQFAAAPAAFGHVYYLNCNICQWNSQSIDMTFERPTGLA</sequence>
<dbReference type="PANTHER" id="PTHR13034:SF2">
    <property type="entry name" value="DYNACTIN SUBUNIT 4"/>
    <property type="match status" value="1"/>
</dbReference>
<evidence type="ECO:0000256" key="9">
    <source>
        <dbReference type="ARBA" id="ARBA00023054"/>
    </source>
</evidence>
<keyword evidence="10" id="KW-0206">Cytoskeleton</keyword>
<evidence type="ECO:0000256" key="4">
    <source>
        <dbReference type="ARBA" id="ARBA00022490"/>
    </source>
</evidence>
<dbReference type="OrthoDB" id="283815at2759"/>
<dbReference type="InterPro" id="IPR008603">
    <property type="entry name" value="DCTN4"/>
</dbReference>
<organism evidence="15 16">
    <name type="scientific">Modicella reniformis</name>
    <dbReference type="NCBI Taxonomy" id="1440133"/>
    <lineage>
        <taxon>Eukaryota</taxon>
        <taxon>Fungi</taxon>
        <taxon>Fungi incertae sedis</taxon>
        <taxon>Mucoromycota</taxon>
        <taxon>Mortierellomycotina</taxon>
        <taxon>Mortierellomycetes</taxon>
        <taxon>Mortierellales</taxon>
        <taxon>Mortierellaceae</taxon>
        <taxon>Modicella</taxon>
    </lineage>
</organism>
<comment type="similarity">
    <text evidence="11">Belongs to the dynactin subunit 4 family.</text>
</comment>
<dbReference type="EMBL" id="JAAAHW010012001">
    <property type="protein sequence ID" value="KAF9916273.1"/>
    <property type="molecule type" value="Genomic_DNA"/>
</dbReference>
<evidence type="ECO:0000256" key="7">
    <source>
        <dbReference type="ARBA" id="ARBA00022843"/>
    </source>
</evidence>
<keyword evidence="9" id="KW-0175">Coiled coil</keyword>
<evidence type="ECO:0000256" key="10">
    <source>
        <dbReference type="ARBA" id="ARBA00023212"/>
    </source>
</evidence>
<dbReference type="GO" id="GO:0001725">
    <property type="term" value="C:stress fiber"/>
    <property type="evidence" value="ECO:0007669"/>
    <property type="project" value="UniProtKB-SubCell"/>
</dbReference>
<feature type="region of interest" description="Disordered" evidence="14">
    <location>
        <begin position="1"/>
        <end position="21"/>
    </location>
</feature>
<evidence type="ECO:0000256" key="12">
    <source>
        <dbReference type="ARBA" id="ARBA00034864"/>
    </source>
</evidence>